<comment type="caution">
    <text evidence="8">The sequence shown here is derived from an EMBL/GenBank/DDBJ whole genome shotgun (WGS) entry which is preliminary data.</text>
</comment>
<dbReference type="PANTHER" id="PTHR40980">
    <property type="entry name" value="PLUG DOMAIN-CONTAINING PROTEIN"/>
    <property type="match status" value="1"/>
</dbReference>
<reference evidence="8 9" key="1">
    <citation type="submission" date="2024-05" db="EMBL/GenBank/DDBJ databases">
        <authorList>
            <person name="Liu Q."/>
            <person name="Xin Y.-H."/>
        </authorList>
    </citation>
    <scope>NUCLEOTIDE SEQUENCE [LARGE SCALE GENOMIC DNA]</scope>
    <source>
        <strain evidence="8 9">CGMCC 1.10181</strain>
    </source>
</reference>
<feature type="domain" description="TonB-dependent receptor-like beta-barrel" evidence="6">
    <location>
        <begin position="446"/>
        <end position="941"/>
    </location>
</feature>
<comment type="subcellular location">
    <subcellularLocation>
        <location evidence="1 4">Cell outer membrane</location>
    </subcellularLocation>
</comment>
<evidence type="ECO:0000256" key="1">
    <source>
        <dbReference type="ARBA" id="ARBA00004442"/>
    </source>
</evidence>
<proteinExistence type="inferred from homology"/>
<dbReference type="InterPro" id="IPR000531">
    <property type="entry name" value="Beta-barrel_TonB"/>
</dbReference>
<dbReference type="InterPro" id="IPR012910">
    <property type="entry name" value="Plug_dom"/>
</dbReference>
<dbReference type="RefSeq" id="WP_343891821.1">
    <property type="nucleotide sequence ID" value="NZ_BAAAEH010000047.1"/>
</dbReference>
<evidence type="ECO:0000259" key="6">
    <source>
        <dbReference type="Pfam" id="PF00593"/>
    </source>
</evidence>
<evidence type="ECO:0000259" key="7">
    <source>
        <dbReference type="Pfam" id="PF07715"/>
    </source>
</evidence>
<feature type="domain" description="TonB-dependent receptor plug" evidence="7">
    <location>
        <begin position="73"/>
        <end position="179"/>
    </location>
</feature>
<keyword evidence="3" id="KW-0998">Cell outer membrane</keyword>
<dbReference type="InterPro" id="IPR037066">
    <property type="entry name" value="Plug_dom_sf"/>
</dbReference>
<keyword evidence="2 4" id="KW-0472">Membrane</keyword>
<dbReference type="Gene3D" id="2.40.170.20">
    <property type="entry name" value="TonB-dependent receptor, beta-barrel domain"/>
    <property type="match status" value="1"/>
</dbReference>
<feature type="signal peptide" evidence="5">
    <location>
        <begin position="1"/>
        <end position="38"/>
    </location>
</feature>
<dbReference type="EMBL" id="JBDIME010000003">
    <property type="protein sequence ID" value="MEN2789165.1"/>
    <property type="molecule type" value="Genomic_DNA"/>
</dbReference>
<dbReference type="InterPro" id="IPR036942">
    <property type="entry name" value="Beta-barrel_TonB_sf"/>
</dbReference>
<evidence type="ECO:0000313" key="9">
    <source>
        <dbReference type="Proteomes" id="UP001419910"/>
    </source>
</evidence>
<evidence type="ECO:0000256" key="4">
    <source>
        <dbReference type="RuleBase" id="RU003357"/>
    </source>
</evidence>
<evidence type="ECO:0000256" key="2">
    <source>
        <dbReference type="ARBA" id="ARBA00023136"/>
    </source>
</evidence>
<dbReference type="Gene3D" id="2.170.130.10">
    <property type="entry name" value="TonB-dependent receptor, plug domain"/>
    <property type="match status" value="1"/>
</dbReference>
<dbReference type="Proteomes" id="UP001419910">
    <property type="component" value="Unassembled WGS sequence"/>
</dbReference>
<evidence type="ECO:0000256" key="3">
    <source>
        <dbReference type="ARBA" id="ARBA00023237"/>
    </source>
</evidence>
<dbReference type="NCBIfam" id="TIGR01782">
    <property type="entry name" value="TonB-Xanth-Caul"/>
    <property type="match status" value="1"/>
</dbReference>
<accession>A0ABU9Y033</accession>
<name>A0ABU9Y033_9SPHN</name>
<keyword evidence="9" id="KW-1185">Reference proteome</keyword>
<dbReference type="InterPro" id="IPR010104">
    <property type="entry name" value="TonB_rcpt_bac"/>
</dbReference>
<dbReference type="Pfam" id="PF00593">
    <property type="entry name" value="TonB_dep_Rec_b-barrel"/>
    <property type="match status" value="1"/>
</dbReference>
<sequence length="974" mass="104196">MTRLTRYVQAGNRVDARKLLLTAASGAIALAIVTPAAAQETAPTTSATDGNQTEQDVIVTGIRGSLQRNLDVKRASPGIVDAISAEDIGKFPDSNVASALQRLPGVSIQRVGARGDANGVTIRGFGGDFVDTLYDGRHISTATGNRGVDFTTVGSDFVGRLSVYKTPDVELSTSAIGGTIDVSLPKPFDRDGLHLAATASGSLQSRAKNVTATGGALISDTFADNTIGVLADVAYSRRDTTSNRAFIPGWIGAYFAPCQANVAAASCTPTADNTSAAWADPNNRDTVLTWFPQQQGIEQDYNRDERIDGRVALQWRPTDTMTLTVDDNFSRQTLHSTAYGYAAWFNGSDLRNVKHDSNGTVVDFNQFGTPMDFSANVSRNVYETNQLGANLKWEVLEHLTFELDGAIARSTRNPGKSGYGDSMDIGYGGTNAGNTTVLGANTGLTILGPSSSFLPQIHDIGPSGNVSRFTDQTVIGSHVIVRGANYNTDLVKQVRGALGWEKDGFKIKLGGQYMEDRLYQEATSTFSNGVFASRSGYGTPSGRPGGPNGGIAPLPGSVYQGTIGTAGWIPGYSGNLGPSIIVYDPYQVYKLLEATGGSVAPSFNPDSVLQVQEKTYAIFFKTSFDTEIADMPFHLSAGLRDEGTHVTTTAIGRHLLGLSIPAGDPTLIQPDPALGPLHDGRSAAVPIIRSSSYNFLLPSIDAKLELTPKLIFRLDASRTLTRPQLADLKPVVNVGTLRVGSLSASGGNPDLKPYLSDNFDAALEWYYQRNSYFAVNFYLKHITNFIVGGVTQGPIDNVIDPSTGKIAIFNINAKVNGPEATVKGVEIALQHVFGDSGFGFNANATLPSSNRPYDPTNVNGGSFSITGLAKSANFVGFYDKHGIQIRGAVNWRDTYLLQLGQGQGGTFGAEPVYVDRQLQVDASGSYDITKQITIFGEVTNINNSTYSTHGRFDNQVLDVYSYGRRFTFGARFHY</sequence>
<organism evidence="8 9">
    <name type="scientific">Sphingomonas oligophenolica</name>
    <dbReference type="NCBI Taxonomy" id="301154"/>
    <lineage>
        <taxon>Bacteria</taxon>
        <taxon>Pseudomonadati</taxon>
        <taxon>Pseudomonadota</taxon>
        <taxon>Alphaproteobacteria</taxon>
        <taxon>Sphingomonadales</taxon>
        <taxon>Sphingomonadaceae</taxon>
        <taxon>Sphingomonas</taxon>
    </lineage>
</organism>
<dbReference type="PANTHER" id="PTHR40980:SF3">
    <property type="entry name" value="TONB-DEPENDENT RECEPTOR-LIKE BETA-BARREL DOMAIN-CONTAINING PROTEIN"/>
    <property type="match status" value="1"/>
</dbReference>
<keyword evidence="8" id="KW-0675">Receptor</keyword>
<keyword evidence="4" id="KW-0798">TonB box</keyword>
<evidence type="ECO:0000313" key="8">
    <source>
        <dbReference type="EMBL" id="MEN2789165.1"/>
    </source>
</evidence>
<dbReference type="Pfam" id="PF07715">
    <property type="entry name" value="Plug"/>
    <property type="match status" value="1"/>
</dbReference>
<comment type="similarity">
    <text evidence="4">Belongs to the TonB-dependent receptor family.</text>
</comment>
<keyword evidence="5" id="KW-0732">Signal</keyword>
<dbReference type="SUPFAM" id="SSF56935">
    <property type="entry name" value="Porins"/>
    <property type="match status" value="1"/>
</dbReference>
<gene>
    <name evidence="8" type="ORF">ABC974_05975</name>
</gene>
<feature type="chain" id="PRO_5046435189" evidence="5">
    <location>
        <begin position="39"/>
        <end position="974"/>
    </location>
</feature>
<evidence type="ECO:0000256" key="5">
    <source>
        <dbReference type="SAM" id="SignalP"/>
    </source>
</evidence>
<protein>
    <submittedName>
        <fullName evidence="8">TonB-dependent receptor</fullName>
    </submittedName>
</protein>